<dbReference type="Pfam" id="PF04480">
    <property type="entry name" value="DUF559"/>
    <property type="match status" value="1"/>
</dbReference>
<comment type="caution">
    <text evidence="3">The sequence shown here is derived from an EMBL/GenBank/DDBJ whole genome shotgun (WGS) entry which is preliminary data.</text>
</comment>
<sequence>MQGPSRLVLPAGAYLPTRPPRQGRGTLRLTSSDLAVASRTELLAQGWTDWTLRKAVQRGEMRRIARGWFASPDADQRVVRALALGQRPTCVDAARMHGLWTPHDSDEDRLHVYRYDDTVALPRTMTAHHAAGRTWPEPDAVASLLLALEHAIRCRTGETAAVLLESAMERGLLDPAEVQQLLDRTPHRYRSRIGELSTASDSGSETRVARWLRRRGLRVEQQPYVERVGFLDIYAGEIFLEIDGHQHHAGEDAFERDRTRDLTTTRHGLQVLRLSYAQVWRRWEQTQKDILAAMSEVGAFGRRKVEQLRRR</sequence>
<dbReference type="Gene3D" id="3.40.960.10">
    <property type="entry name" value="VSR Endonuclease"/>
    <property type="match status" value="1"/>
</dbReference>
<evidence type="ECO:0000313" key="4">
    <source>
        <dbReference type="Proteomes" id="UP000588158"/>
    </source>
</evidence>
<dbReference type="SUPFAM" id="SSF52980">
    <property type="entry name" value="Restriction endonuclease-like"/>
    <property type="match status" value="1"/>
</dbReference>
<evidence type="ECO:0000313" key="3">
    <source>
        <dbReference type="EMBL" id="MBB5830309.1"/>
    </source>
</evidence>
<dbReference type="EMBL" id="JACHLZ010000001">
    <property type="protein sequence ID" value="MBB5830309.1"/>
    <property type="molecule type" value="Genomic_DNA"/>
</dbReference>
<evidence type="ECO:0000259" key="2">
    <source>
        <dbReference type="Pfam" id="PF04480"/>
    </source>
</evidence>
<gene>
    <name evidence="3" type="ORF">HNR70_000122</name>
</gene>
<feature type="domain" description="DUF559" evidence="2">
    <location>
        <begin position="236"/>
        <end position="294"/>
    </location>
</feature>
<dbReference type="InterPro" id="IPR007569">
    <property type="entry name" value="DUF559"/>
</dbReference>
<name>A0A841A5A0_9MICO</name>
<protein>
    <submittedName>
        <fullName evidence="3">Very-short-patch-repair endonuclease</fullName>
    </submittedName>
</protein>
<accession>A0A841A5A0</accession>
<keyword evidence="3" id="KW-0378">Hydrolase</keyword>
<dbReference type="AlphaFoldDB" id="A0A841A5A0"/>
<dbReference type="InterPro" id="IPR011335">
    <property type="entry name" value="Restrct_endonuc-II-like"/>
</dbReference>
<keyword evidence="3" id="KW-0255">Endonuclease</keyword>
<dbReference type="GO" id="GO:0004519">
    <property type="term" value="F:endonuclease activity"/>
    <property type="evidence" value="ECO:0007669"/>
    <property type="project" value="UniProtKB-KW"/>
</dbReference>
<keyword evidence="3" id="KW-0540">Nuclease</keyword>
<dbReference type="Proteomes" id="UP000588158">
    <property type="component" value="Unassembled WGS sequence"/>
</dbReference>
<reference evidence="3 4" key="1">
    <citation type="submission" date="2020-08" db="EMBL/GenBank/DDBJ databases">
        <title>Sequencing the genomes of 1000 actinobacteria strains.</title>
        <authorList>
            <person name="Klenk H.-P."/>
        </authorList>
    </citation>
    <scope>NUCLEOTIDE SEQUENCE [LARGE SCALE GENOMIC DNA]</scope>
    <source>
        <strain evidence="3 4">DSM 28796</strain>
    </source>
</reference>
<dbReference type="RefSeq" id="WP_184323948.1">
    <property type="nucleotide sequence ID" value="NZ_JACHLZ010000001.1"/>
</dbReference>
<organism evidence="3 4">
    <name type="scientific">Brachybacterium aquaticum</name>
    <dbReference type="NCBI Taxonomy" id="1432564"/>
    <lineage>
        <taxon>Bacteria</taxon>
        <taxon>Bacillati</taxon>
        <taxon>Actinomycetota</taxon>
        <taxon>Actinomycetes</taxon>
        <taxon>Micrococcales</taxon>
        <taxon>Dermabacteraceae</taxon>
        <taxon>Brachybacterium</taxon>
    </lineage>
</organism>
<evidence type="ECO:0000256" key="1">
    <source>
        <dbReference type="SAM" id="MobiDB-lite"/>
    </source>
</evidence>
<feature type="region of interest" description="Disordered" evidence="1">
    <location>
        <begin position="1"/>
        <end position="26"/>
    </location>
</feature>
<proteinExistence type="predicted"/>
<keyword evidence="4" id="KW-1185">Reference proteome</keyword>